<dbReference type="PANTHER" id="PTHR30273:SF2">
    <property type="entry name" value="PROTEIN FECR"/>
    <property type="match status" value="1"/>
</dbReference>
<organism evidence="4">
    <name type="scientific">Roseihalotalea indica</name>
    <dbReference type="NCBI Taxonomy" id="2867963"/>
    <lineage>
        <taxon>Bacteria</taxon>
        <taxon>Pseudomonadati</taxon>
        <taxon>Bacteroidota</taxon>
        <taxon>Cytophagia</taxon>
        <taxon>Cytophagales</taxon>
        <taxon>Catalimonadaceae</taxon>
        <taxon>Roseihalotalea</taxon>
    </lineage>
</organism>
<proteinExistence type="predicted"/>
<dbReference type="PIRSF" id="PIRSF018266">
    <property type="entry name" value="FecR"/>
    <property type="match status" value="1"/>
</dbReference>
<evidence type="ECO:0000259" key="3">
    <source>
        <dbReference type="Pfam" id="PF16344"/>
    </source>
</evidence>
<keyword evidence="1" id="KW-1133">Transmembrane helix</keyword>
<feature type="transmembrane region" description="Helical" evidence="1">
    <location>
        <begin position="94"/>
        <end position="113"/>
    </location>
</feature>
<dbReference type="InterPro" id="IPR032508">
    <property type="entry name" value="FecR_C"/>
</dbReference>
<evidence type="ECO:0000259" key="2">
    <source>
        <dbReference type="Pfam" id="PF04773"/>
    </source>
</evidence>
<reference evidence="4" key="2">
    <citation type="journal article" date="2024" name="Antonie Van Leeuwenhoek">
        <title>Roseihalotalea indica gen. nov., sp. nov., a halophilic Bacteroidetes from mesopelagic Southwest Indian Ocean with higher carbohydrate metabolic potential.</title>
        <authorList>
            <person name="Chen B."/>
            <person name="Zhang M."/>
            <person name="Lin D."/>
            <person name="Ye J."/>
            <person name="Tang K."/>
        </authorList>
    </citation>
    <scope>NUCLEOTIDE SEQUENCE</scope>
    <source>
        <strain evidence="4">TK19036</strain>
    </source>
</reference>
<feature type="domain" description="Protein FecR C-terminal" evidence="3">
    <location>
        <begin position="263"/>
        <end position="330"/>
    </location>
</feature>
<dbReference type="Pfam" id="PF16344">
    <property type="entry name" value="FecR_C"/>
    <property type="match status" value="1"/>
</dbReference>
<dbReference type="EMBL" id="CP120682">
    <property type="protein sequence ID" value="WKN37357.1"/>
    <property type="molecule type" value="Genomic_DNA"/>
</dbReference>
<dbReference type="GO" id="GO:0016989">
    <property type="term" value="F:sigma factor antagonist activity"/>
    <property type="evidence" value="ECO:0007669"/>
    <property type="project" value="TreeGrafter"/>
</dbReference>
<accession>A0AA49GM69</accession>
<dbReference type="PANTHER" id="PTHR30273">
    <property type="entry name" value="PERIPLASMIC SIGNAL SENSOR AND SIGMA FACTOR ACTIVATOR FECR-RELATED"/>
    <property type="match status" value="1"/>
</dbReference>
<gene>
    <name evidence="4" type="ORF">K4G66_01375</name>
</gene>
<protein>
    <submittedName>
        <fullName evidence="4">FecR domain-containing protein</fullName>
    </submittedName>
</protein>
<evidence type="ECO:0000313" key="4">
    <source>
        <dbReference type="EMBL" id="WKN37357.1"/>
    </source>
</evidence>
<dbReference type="InterPro" id="IPR006860">
    <property type="entry name" value="FecR"/>
</dbReference>
<name>A0AA49GM69_9BACT</name>
<dbReference type="Gene3D" id="2.60.120.1440">
    <property type="match status" value="1"/>
</dbReference>
<dbReference type="AlphaFoldDB" id="A0AA49GM69"/>
<keyword evidence="1" id="KW-0472">Membrane</keyword>
<feature type="domain" description="FecR protein" evidence="2">
    <location>
        <begin position="121"/>
        <end position="217"/>
    </location>
</feature>
<sequence length="334" mass="38318">MADYQYIKSLFLKFLEDKCTPEEVAIIIAHLKMSDDADSLPGVEEVRKKLGLLPTMNEQRADEIFNRVIGRDSQSQSGNLLPARRRLSPWRKHWSVAATFLGIIFLSGIYLWYHDFTDTVQYATSFGETKKVLLPDGTKVDLNANSEFRYSEAWQEDTIREVWLEGEAFFSVVHTQDHRKFVVHTSHDFSVEVLGTQFNVKSREEKATVVLNSGKVKINTPKQDKAQWVMQPGELVEYEIESRQVNQKEVDTTLYTSWRNNLLLFKETSLAEIGLMISDNYGYEVIFKNDSLAQLHFTGSNPADQLDLLLKTLSRSFNLIISKAGRQIVVEENP</sequence>
<dbReference type="Pfam" id="PF04773">
    <property type="entry name" value="FecR"/>
    <property type="match status" value="1"/>
</dbReference>
<evidence type="ECO:0000256" key="1">
    <source>
        <dbReference type="SAM" id="Phobius"/>
    </source>
</evidence>
<dbReference type="Gene3D" id="3.55.50.30">
    <property type="match status" value="1"/>
</dbReference>
<dbReference type="InterPro" id="IPR012373">
    <property type="entry name" value="Ferrdict_sens_TM"/>
</dbReference>
<reference evidence="4" key="1">
    <citation type="journal article" date="2023" name="Comput. Struct. Biotechnol. J.">
        <title>Discovery of a novel marine Bacteroidetes with a rich repertoire of carbohydrate-active enzymes.</title>
        <authorList>
            <person name="Chen B."/>
            <person name="Liu G."/>
            <person name="Chen Q."/>
            <person name="Wang H."/>
            <person name="Liu L."/>
            <person name="Tang K."/>
        </authorList>
    </citation>
    <scope>NUCLEOTIDE SEQUENCE</scope>
    <source>
        <strain evidence="4">TK19036</strain>
    </source>
</reference>
<keyword evidence="1" id="KW-0812">Transmembrane</keyword>